<dbReference type="InterPro" id="IPR005797">
    <property type="entry name" value="Cyt_b/b6_N"/>
</dbReference>
<dbReference type="GO" id="GO:0022904">
    <property type="term" value="P:respiratory electron transport chain"/>
    <property type="evidence" value="ECO:0007669"/>
    <property type="project" value="InterPro"/>
</dbReference>
<evidence type="ECO:0000256" key="1">
    <source>
        <dbReference type="SAM" id="Phobius"/>
    </source>
</evidence>
<dbReference type="Gene3D" id="1.20.810.10">
    <property type="entry name" value="Cytochrome Bc1 Complex, Chain C"/>
    <property type="match status" value="1"/>
</dbReference>
<evidence type="ECO:0000313" key="4">
    <source>
        <dbReference type="Proteomes" id="UP000030652"/>
    </source>
</evidence>
<keyword evidence="1" id="KW-0472">Membrane</keyword>
<feature type="transmembrane region" description="Helical" evidence="1">
    <location>
        <begin position="233"/>
        <end position="253"/>
    </location>
</feature>
<dbReference type="PANTHER" id="PTHR19271">
    <property type="entry name" value="CYTOCHROME B"/>
    <property type="match status" value="1"/>
</dbReference>
<reference evidence="3 4" key="1">
    <citation type="submission" date="2014-10" db="EMBL/GenBank/DDBJ databases">
        <title>Draft genome of anammox bacterium scalindua brodae, obtained using differential coverage binning of sequence data from two enrichment reactors.</title>
        <authorList>
            <person name="Speth D.R."/>
            <person name="Russ L."/>
            <person name="Kartal B."/>
            <person name="Op den Camp H.J."/>
            <person name="Dutilh B.E."/>
            <person name="Jetten M.S."/>
        </authorList>
    </citation>
    <scope>NUCLEOTIDE SEQUENCE [LARGE SCALE GENOMIC DNA]</scope>
    <source>
        <strain evidence="3">RU1</strain>
    </source>
</reference>
<evidence type="ECO:0000313" key="3">
    <source>
        <dbReference type="EMBL" id="KHE90388.1"/>
    </source>
</evidence>
<keyword evidence="1" id="KW-1133">Transmembrane helix</keyword>
<dbReference type="AlphaFoldDB" id="A0A0B0EH13"/>
<sequence>MEEKKENGKKGKNIEELAAGTQVWKAIFGDLLFGEFKPLSPINSIMRGIAKIMQLHPYNMSVGGKRIIMYTFCLGGLSVFFFALLACTGAFLMIYYNPDVNKAYANVEDFRYIVPFGVLIRNMHRWTAHLMVLFVSLHMLRVFLTGAYKPPRELNWIVGVILLVLTMLSSFTGYLLPWDQLAYWGVTIGCSMGENAPFLGAKGPFALLEPGKDVNSILVGGAAVGQPTLLRFYLLHAIALPLGITGLMGFHFWRIRRAGGVSGPL</sequence>
<dbReference type="EMBL" id="JRYO01000265">
    <property type="protein sequence ID" value="KHE90388.1"/>
    <property type="molecule type" value="Genomic_DNA"/>
</dbReference>
<evidence type="ECO:0000259" key="2">
    <source>
        <dbReference type="PROSITE" id="PS51002"/>
    </source>
</evidence>
<dbReference type="PROSITE" id="PS51002">
    <property type="entry name" value="CYTB_NTER"/>
    <property type="match status" value="1"/>
</dbReference>
<proteinExistence type="predicted"/>
<feature type="transmembrane region" description="Helical" evidence="1">
    <location>
        <begin position="67"/>
        <end position="96"/>
    </location>
</feature>
<protein>
    <submittedName>
        <fullName evidence="3">Putative cytochrome b6</fullName>
    </submittedName>
</protein>
<dbReference type="GO" id="GO:0009055">
    <property type="term" value="F:electron transfer activity"/>
    <property type="evidence" value="ECO:0007669"/>
    <property type="project" value="InterPro"/>
</dbReference>
<comment type="caution">
    <text evidence="3">The sequence shown here is derived from an EMBL/GenBank/DDBJ whole genome shotgun (WGS) entry which is preliminary data.</text>
</comment>
<feature type="transmembrane region" description="Helical" evidence="1">
    <location>
        <begin position="156"/>
        <end position="176"/>
    </location>
</feature>
<dbReference type="GO" id="GO:0016491">
    <property type="term" value="F:oxidoreductase activity"/>
    <property type="evidence" value="ECO:0007669"/>
    <property type="project" value="InterPro"/>
</dbReference>
<keyword evidence="1" id="KW-0812">Transmembrane</keyword>
<dbReference type="SUPFAM" id="SSF81342">
    <property type="entry name" value="Transmembrane di-heme cytochromes"/>
    <property type="match status" value="1"/>
</dbReference>
<dbReference type="Pfam" id="PF00033">
    <property type="entry name" value="Cytochrome_B"/>
    <property type="match status" value="1"/>
</dbReference>
<feature type="transmembrane region" description="Helical" evidence="1">
    <location>
        <begin position="126"/>
        <end position="144"/>
    </location>
</feature>
<dbReference type="InterPro" id="IPR016174">
    <property type="entry name" value="Di-haem_cyt_TM"/>
</dbReference>
<gene>
    <name evidence="3" type="ORF">SCABRO_03885</name>
</gene>
<feature type="domain" description="Cytochrome b/b6 N-terminal region profile" evidence="2">
    <location>
        <begin position="32"/>
        <end position="264"/>
    </location>
</feature>
<name>A0A0B0EH13_9BACT</name>
<dbReference type="Proteomes" id="UP000030652">
    <property type="component" value="Unassembled WGS sequence"/>
</dbReference>
<dbReference type="eggNOG" id="COG1290">
    <property type="taxonomic scope" value="Bacteria"/>
</dbReference>
<dbReference type="GO" id="GO:0016020">
    <property type="term" value="C:membrane"/>
    <property type="evidence" value="ECO:0007669"/>
    <property type="project" value="InterPro"/>
</dbReference>
<organism evidence="3 4">
    <name type="scientific">Candidatus Scalindua brodae</name>
    <dbReference type="NCBI Taxonomy" id="237368"/>
    <lineage>
        <taxon>Bacteria</taxon>
        <taxon>Pseudomonadati</taxon>
        <taxon>Planctomycetota</taxon>
        <taxon>Candidatus Brocadiia</taxon>
        <taxon>Candidatus Brocadiales</taxon>
        <taxon>Candidatus Scalinduaceae</taxon>
        <taxon>Candidatus Scalindua</taxon>
    </lineage>
</organism>
<dbReference type="PANTHER" id="PTHR19271:SF16">
    <property type="entry name" value="CYTOCHROME B"/>
    <property type="match status" value="1"/>
</dbReference>
<accession>A0A0B0EH13</accession>
<dbReference type="InterPro" id="IPR027387">
    <property type="entry name" value="Cytb/b6-like_sf"/>
</dbReference>